<dbReference type="OrthoDB" id="5522265at2"/>
<organism evidence="4 5">
    <name type="scientific">Aerococcus agrisoli</name>
    <dbReference type="NCBI Taxonomy" id="2487350"/>
    <lineage>
        <taxon>Bacteria</taxon>
        <taxon>Bacillati</taxon>
        <taxon>Bacillota</taxon>
        <taxon>Bacilli</taxon>
        <taxon>Lactobacillales</taxon>
        <taxon>Aerococcaceae</taxon>
        <taxon>Aerococcus</taxon>
    </lineage>
</organism>
<evidence type="ECO:0000313" key="5">
    <source>
        <dbReference type="Proteomes" id="UP000273977"/>
    </source>
</evidence>
<keyword evidence="4" id="KW-0489">Methyltransferase</keyword>
<dbReference type="InterPro" id="IPR029063">
    <property type="entry name" value="SAM-dependent_MTases_sf"/>
</dbReference>
<feature type="binding site" evidence="2">
    <location>
        <position position="209"/>
    </location>
    <ligand>
        <name>S-adenosyl-L-methionine</name>
        <dbReference type="ChEBI" id="CHEBI:59789"/>
    </ligand>
</feature>
<evidence type="ECO:0000259" key="3">
    <source>
        <dbReference type="Pfam" id="PF21302"/>
    </source>
</evidence>
<feature type="binding site" evidence="2">
    <location>
        <position position="84"/>
    </location>
    <ligand>
        <name>S-adenosyl-L-methionine</name>
        <dbReference type="ChEBI" id="CHEBI:59789"/>
    </ligand>
</feature>
<keyword evidence="4" id="KW-0808">Transferase</keyword>
<dbReference type="EMBL" id="RKMG01000011">
    <property type="protein sequence ID" value="RPA60631.1"/>
    <property type="molecule type" value="Genomic_DNA"/>
</dbReference>
<dbReference type="Proteomes" id="UP000273977">
    <property type="component" value="Unassembled WGS sequence"/>
</dbReference>
<evidence type="ECO:0000256" key="1">
    <source>
        <dbReference type="PIRSR" id="PIRSR018249-1"/>
    </source>
</evidence>
<comment type="caution">
    <text evidence="4">The sequence shown here is derived from an EMBL/GenBank/DDBJ whole genome shotgun (WGS) entry which is preliminary data.</text>
</comment>
<name>A0A3N4GNB4_9LACT</name>
<dbReference type="InterPro" id="IPR016718">
    <property type="entry name" value="rRNA_m1G-MeTrfase_A_prd"/>
</dbReference>
<dbReference type="AlphaFoldDB" id="A0A3N4GNB4"/>
<feature type="binding site" evidence="1">
    <location>
        <position position="21"/>
    </location>
    <ligand>
        <name>Zn(2+)</name>
        <dbReference type="ChEBI" id="CHEBI:29105"/>
    </ligand>
</feature>
<sequence>MESKRTRAIQKFQNWDSDMTCPICHSPLAWTDNQVRCSNNHSFDLAKQGYINLAPNHQEAHYNKDLFESRYRIMAEALLYDGIYDQMLDLLIAQGIELTNARPPRIIDLGTGEGTHLHHFVDTWGKRTGAVEAEAVNALGLDLAKDGILVAAKHYTNALWMVADLSQLPFKEASIDGALTILSPSNYPELQRVMKDNAWFIKVIPGPHYLRELREIVIADEADRLQDPTPSTEKFKAAFRNVGSAHFERRVPLNSAQMSDLIKMTPLMWHADEDQIAAASALDHITVDLILLFGQK</sequence>
<accession>A0A3N4GNB4</accession>
<feature type="binding site" evidence="2">
    <location>
        <begin position="113"/>
        <end position="114"/>
    </location>
    <ligand>
        <name>S-adenosyl-L-methionine</name>
        <dbReference type="ChEBI" id="CHEBI:59789"/>
    </ligand>
</feature>
<dbReference type="InterPro" id="IPR048647">
    <property type="entry name" value="RlmA_N"/>
</dbReference>
<evidence type="ECO:0000256" key="2">
    <source>
        <dbReference type="PIRSR" id="PIRSR018249-2"/>
    </source>
</evidence>
<dbReference type="Pfam" id="PF21302">
    <property type="entry name" value="Zn_ribbon_RlmA"/>
    <property type="match status" value="1"/>
</dbReference>
<dbReference type="SUPFAM" id="SSF53335">
    <property type="entry name" value="S-adenosyl-L-methionine-dependent methyltransferases"/>
    <property type="match status" value="1"/>
</dbReference>
<reference evidence="4 5" key="1">
    <citation type="submission" date="2018-11" db="EMBL/GenBank/DDBJ databases">
        <title>Aerococcus sp. SJQ22, whole genome shotgun sequence.</title>
        <authorList>
            <person name="Sun L."/>
            <person name="Gao X."/>
            <person name="Chen W."/>
            <person name="Huang K."/>
        </authorList>
    </citation>
    <scope>NUCLEOTIDE SEQUENCE [LARGE SCALE GENOMIC DNA]</scope>
    <source>
        <strain evidence="4 5">SJQ22</strain>
    </source>
</reference>
<keyword evidence="1" id="KW-0862">Zinc</keyword>
<dbReference type="Gene3D" id="3.40.50.150">
    <property type="entry name" value="Vaccinia Virus protein VP39"/>
    <property type="match status" value="1"/>
</dbReference>
<keyword evidence="2" id="KW-0949">S-adenosyl-L-methionine</keyword>
<feature type="binding site" evidence="1">
    <location>
        <position position="41"/>
    </location>
    <ligand>
        <name>Zn(2+)</name>
        <dbReference type="ChEBI" id="CHEBI:29105"/>
    </ligand>
</feature>
<dbReference type="GO" id="GO:0032259">
    <property type="term" value="P:methylation"/>
    <property type="evidence" value="ECO:0007669"/>
    <property type="project" value="UniProtKB-KW"/>
</dbReference>
<dbReference type="GO" id="GO:0008168">
    <property type="term" value="F:methyltransferase activity"/>
    <property type="evidence" value="ECO:0007669"/>
    <property type="project" value="UniProtKB-KW"/>
</dbReference>
<dbReference type="GO" id="GO:0046872">
    <property type="term" value="F:metal ion binding"/>
    <property type="evidence" value="ECO:0007669"/>
    <property type="project" value="UniProtKB-KW"/>
</dbReference>
<evidence type="ECO:0000313" key="4">
    <source>
        <dbReference type="EMBL" id="RPA60631.1"/>
    </source>
</evidence>
<feature type="domain" description="23S rRNA (guanine(745)-N(1))-methyltransferase N-terminal" evidence="3">
    <location>
        <begin position="20"/>
        <end position="57"/>
    </location>
</feature>
<feature type="binding site" evidence="1">
    <location>
        <position position="37"/>
    </location>
    <ligand>
        <name>Zn(2+)</name>
        <dbReference type="ChEBI" id="CHEBI:29105"/>
    </ligand>
</feature>
<proteinExistence type="predicted"/>
<keyword evidence="5" id="KW-1185">Reference proteome</keyword>
<keyword evidence="1" id="KW-0479">Metal-binding</keyword>
<feature type="binding site" evidence="1">
    <location>
        <position position="24"/>
    </location>
    <ligand>
        <name>Zn(2+)</name>
        <dbReference type="ChEBI" id="CHEBI:29105"/>
    </ligand>
</feature>
<dbReference type="PIRSF" id="PIRSF018249">
    <property type="entry name" value="MyrA_prd"/>
    <property type="match status" value="1"/>
</dbReference>
<protein>
    <submittedName>
        <fullName evidence="4">Guanine methyltransferase</fullName>
    </submittedName>
</protein>
<gene>
    <name evidence="4" type="ORF">EF384_04605</name>
</gene>